<dbReference type="Pfam" id="PF00346">
    <property type="entry name" value="Complex1_49kDa"/>
    <property type="match status" value="2"/>
</dbReference>
<dbReference type="InterPro" id="IPR001501">
    <property type="entry name" value="Ni-dep_hyd_lsu"/>
</dbReference>
<keyword evidence="3" id="KW-0813">Transport</keyword>
<dbReference type="InterPro" id="IPR018194">
    <property type="entry name" value="Ni-dep_hyd_lsu_Ni_BS"/>
</dbReference>
<organism evidence="5 6">
    <name type="scientific">Desulfobaculum bizertense DSM 18034</name>
    <dbReference type="NCBI Taxonomy" id="1121442"/>
    <lineage>
        <taxon>Bacteria</taxon>
        <taxon>Pseudomonadati</taxon>
        <taxon>Thermodesulfobacteriota</taxon>
        <taxon>Desulfovibrionia</taxon>
        <taxon>Desulfovibrionales</taxon>
        <taxon>Desulfovibrionaceae</taxon>
        <taxon>Desulfobaculum</taxon>
    </lineage>
</organism>
<keyword evidence="2" id="KW-0533">Nickel</keyword>
<dbReference type="Gene3D" id="1.10.645.10">
    <property type="entry name" value="Cytochrome-c3 Hydrogenase, chain B"/>
    <property type="match status" value="1"/>
</dbReference>
<feature type="domain" description="NADH-quinone oxidoreductase subunit D" evidence="4">
    <location>
        <begin position="120"/>
        <end position="280"/>
    </location>
</feature>
<feature type="binding site" evidence="2">
    <location>
        <position position="355"/>
    </location>
    <ligand>
        <name>Fe cation</name>
        <dbReference type="ChEBI" id="CHEBI:24875"/>
    </ligand>
</feature>
<gene>
    <name evidence="5" type="ORF">SAMN02745702_02102</name>
</gene>
<feature type="binding site" evidence="2">
    <location>
        <position position="64"/>
    </location>
    <ligand>
        <name>Ni(2+)</name>
        <dbReference type="ChEBI" id="CHEBI:49786"/>
    </ligand>
</feature>
<keyword evidence="2" id="KW-0479">Metal-binding</keyword>
<dbReference type="InterPro" id="IPR014029">
    <property type="entry name" value="NADH_UbQ_OxRdtase_49kDa_CS"/>
</dbReference>
<keyword evidence="3" id="KW-1278">Translocase</keyword>
<dbReference type="InterPro" id="IPR052197">
    <property type="entry name" value="ComplexI_49kDa-like"/>
</dbReference>
<feature type="binding site" evidence="2">
    <location>
        <position position="67"/>
    </location>
    <ligand>
        <name>Ni(2+)</name>
        <dbReference type="ChEBI" id="CHEBI:49786"/>
    </ligand>
</feature>
<dbReference type="GO" id="GO:0008901">
    <property type="term" value="F:ferredoxin hydrogenase activity"/>
    <property type="evidence" value="ECO:0007669"/>
    <property type="project" value="InterPro"/>
</dbReference>
<feature type="domain" description="NADH-quinone oxidoreductase subunit D" evidence="4">
    <location>
        <begin position="286"/>
        <end position="358"/>
    </location>
</feature>
<dbReference type="SUPFAM" id="SSF56762">
    <property type="entry name" value="HydB/Nqo4-like"/>
    <property type="match status" value="1"/>
</dbReference>
<dbReference type="PROSITE" id="PS00535">
    <property type="entry name" value="COMPLEX1_49K"/>
    <property type="match status" value="1"/>
</dbReference>
<keyword evidence="2" id="KW-0460">Magnesium</keyword>
<evidence type="ECO:0000313" key="5">
    <source>
        <dbReference type="EMBL" id="SKA75123.1"/>
    </source>
</evidence>
<dbReference type="PROSITE" id="PS00507">
    <property type="entry name" value="NI_HGENASE_L_1"/>
    <property type="match status" value="1"/>
</dbReference>
<keyword evidence="1" id="KW-0560">Oxidoreductase</keyword>
<dbReference type="STRING" id="1121442.SAMN02745702_02102"/>
<dbReference type="GO" id="GO:0048038">
    <property type="term" value="F:quinone binding"/>
    <property type="evidence" value="ECO:0007669"/>
    <property type="project" value="InterPro"/>
</dbReference>
<feature type="binding site" evidence="2">
    <location>
        <position position="45"/>
    </location>
    <ligand>
        <name>Mg(2+)</name>
        <dbReference type="ChEBI" id="CHEBI:18420"/>
    </ligand>
</feature>
<dbReference type="InterPro" id="IPR029014">
    <property type="entry name" value="NiFe-Hase_large"/>
</dbReference>
<name>A0A1T4WCV5_9BACT</name>
<evidence type="ECO:0000256" key="2">
    <source>
        <dbReference type="PIRSR" id="PIRSR601501-1"/>
    </source>
</evidence>
<evidence type="ECO:0000313" key="6">
    <source>
        <dbReference type="Proteomes" id="UP000189733"/>
    </source>
</evidence>
<feature type="binding site" evidence="2">
    <location>
        <position position="352"/>
    </location>
    <ligand>
        <name>Ni(2+)</name>
        <dbReference type="ChEBI" id="CHEBI:49786"/>
    </ligand>
</feature>
<dbReference type="InterPro" id="IPR001135">
    <property type="entry name" value="NADH_Q_OxRdtase_suD"/>
</dbReference>
<dbReference type="AlphaFoldDB" id="A0A1T4WCV5"/>
<accession>A0A1T4WCV5</accession>
<dbReference type="EMBL" id="FUYA01000006">
    <property type="protein sequence ID" value="SKA75123.1"/>
    <property type="molecule type" value="Genomic_DNA"/>
</dbReference>
<feature type="binding site" evidence="2">
    <location>
        <position position="67"/>
    </location>
    <ligand>
        <name>Fe cation</name>
        <dbReference type="ChEBI" id="CHEBI:24875"/>
    </ligand>
</feature>
<dbReference type="PANTHER" id="PTHR43485">
    <property type="entry name" value="HYDROGENASE-4 COMPONENT G"/>
    <property type="match status" value="1"/>
</dbReference>
<dbReference type="OrthoDB" id="9801496at2"/>
<dbReference type="GO" id="GO:0016651">
    <property type="term" value="F:oxidoreductase activity, acting on NAD(P)H"/>
    <property type="evidence" value="ECO:0007669"/>
    <property type="project" value="InterPro"/>
</dbReference>
<comment type="cofactor">
    <cofactor evidence="2">
        <name>Fe cation</name>
        <dbReference type="ChEBI" id="CHEBI:24875"/>
    </cofactor>
</comment>
<dbReference type="PANTHER" id="PTHR43485:SF1">
    <property type="entry name" value="FORMATE HYDROGENLYASE SUBUNIT 5-RELATED"/>
    <property type="match status" value="1"/>
</dbReference>
<proteinExistence type="inferred from homology"/>
<dbReference type="RefSeq" id="WP_078685381.1">
    <property type="nucleotide sequence ID" value="NZ_FUYA01000006.1"/>
</dbReference>
<feature type="binding site" evidence="2">
    <location>
        <position position="319"/>
    </location>
    <ligand>
        <name>Mg(2+)</name>
        <dbReference type="ChEBI" id="CHEBI:18420"/>
    </ligand>
</feature>
<dbReference type="GO" id="GO:0016151">
    <property type="term" value="F:nickel cation binding"/>
    <property type="evidence" value="ECO:0007669"/>
    <property type="project" value="InterPro"/>
</dbReference>
<keyword evidence="2" id="KW-0408">Iron</keyword>
<protein>
    <submittedName>
        <fullName evidence="5">Nickel-dependent hydrogenase</fullName>
    </submittedName>
</protein>
<dbReference type="Proteomes" id="UP000189733">
    <property type="component" value="Unassembled WGS sequence"/>
</dbReference>
<reference evidence="5 6" key="1">
    <citation type="submission" date="2017-02" db="EMBL/GenBank/DDBJ databases">
        <authorList>
            <person name="Peterson S.W."/>
        </authorList>
    </citation>
    <scope>NUCLEOTIDE SEQUENCE [LARGE SCALE GENOMIC DNA]</scope>
    <source>
        <strain evidence="5 6">DSM 18034</strain>
    </source>
</reference>
<keyword evidence="3" id="KW-0520">NAD</keyword>
<sequence>MAKTIIPFGPQHPVLPEPIHLKLVVEDEIVQEAIPALGFVHRGLEKLTEIKDIHQMVYVVERVCGICSCIHAMNYCHCIEDMMDIEVPDRAQHLRMIWSELHRMHSHLLWLGLFADAFGFEALFQQIWKLREKVMDINEATAGNRVIVSVNIIGGVRRDLSPEQIRWILQQIDEIDQPLHDLRDAMLNDYTVKKRTCGIGMLPPDVAIETGACGPTLRGSGIAQDCRQLEYECFDRIDFEPVTHPQCDSWARCAVRFDEVLQSIDIIRQSISRLPAGDLATPFKGYPEGEIIRRTEQPRGELMYYVKGSGKKYLDRVRIRTPTFANIPPLLHMLGGIELADVPVVVLSIDPCISCTER</sequence>
<comment type="cofactor">
    <cofactor evidence="2">
        <name>Ni(2+)</name>
        <dbReference type="ChEBI" id="CHEBI:49786"/>
    </cofactor>
</comment>
<comment type="similarity">
    <text evidence="3">Belongs to the complex I 49 kDa subunit family.</text>
</comment>
<evidence type="ECO:0000256" key="3">
    <source>
        <dbReference type="RuleBase" id="RU003685"/>
    </source>
</evidence>
<dbReference type="GO" id="GO:0051287">
    <property type="term" value="F:NAD binding"/>
    <property type="evidence" value="ECO:0007669"/>
    <property type="project" value="InterPro"/>
</dbReference>
<dbReference type="Pfam" id="PF00374">
    <property type="entry name" value="NiFeSe_Hases"/>
    <property type="match status" value="1"/>
</dbReference>
<keyword evidence="6" id="KW-1185">Reference proteome</keyword>
<evidence type="ECO:0000259" key="4">
    <source>
        <dbReference type="Pfam" id="PF00346"/>
    </source>
</evidence>
<evidence type="ECO:0000256" key="1">
    <source>
        <dbReference type="ARBA" id="ARBA00023002"/>
    </source>
</evidence>